<accession>A0ACC2E8Q8</accession>
<dbReference type="EMBL" id="CM055094">
    <property type="protein sequence ID" value="KAJ7562871.1"/>
    <property type="molecule type" value="Genomic_DNA"/>
</dbReference>
<protein>
    <submittedName>
        <fullName evidence="1">Uncharacterized protein</fullName>
    </submittedName>
</protein>
<comment type="caution">
    <text evidence="1">The sequence shown here is derived from an EMBL/GenBank/DDBJ whole genome shotgun (WGS) entry which is preliminary data.</text>
</comment>
<proteinExistence type="predicted"/>
<evidence type="ECO:0000313" key="2">
    <source>
        <dbReference type="Proteomes" id="UP001162992"/>
    </source>
</evidence>
<gene>
    <name evidence="1" type="ORF">O6H91_03G087200</name>
</gene>
<reference evidence="2" key="1">
    <citation type="journal article" date="2024" name="Proc. Natl. Acad. Sci. U.S.A.">
        <title>Extraordinary preservation of gene collinearity over three hundred million years revealed in homosporous lycophytes.</title>
        <authorList>
            <person name="Li C."/>
            <person name="Wickell D."/>
            <person name="Kuo L.Y."/>
            <person name="Chen X."/>
            <person name="Nie B."/>
            <person name="Liao X."/>
            <person name="Peng D."/>
            <person name="Ji J."/>
            <person name="Jenkins J."/>
            <person name="Williams M."/>
            <person name="Shu S."/>
            <person name="Plott C."/>
            <person name="Barry K."/>
            <person name="Rajasekar S."/>
            <person name="Grimwood J."/>
            <person name="Han X."/>
            <person name="Sun S."/>
            <person name="Hou Z."/>
            <person name="He W."/>
            <person name="Dai G."/>
            <person name="Sun C."/>
            <person name="Schmutz J."/>
            <person name="Leebens-Mack J.H."/>
            <person name="Li F.W."/>
            <person name="Wang L."/>
        </authorList>
    </citation>
    <scope>NUCLEOTIDE SEQUENCE [LARGE SCALE GENOMIC DNA]</scope>
    <source>
        <strain evidence="2">cv. PW_Plant_1</strain>
    </source>
</reference>
<evidence type="ECO:0000313" key="1">
    <source>
        <dbReference type="EMBL" id="KAJ7562871.1"/>
    </source>
</evidence>
<sequence length="80" mass="8653">MARNQAQQAVAEDMFEDRSRRNPLVPLGAMATAAVLTAGLISFKQGNSQRGQLMMRARVVFQAATVALMVGTVYAQAKLK</sequence>
<keyword evidence="2" id="KW-1185">Reference proteome</keyword>
<name>A0ACC2E8Q8_DIPCM</name>
<organism evidence="1 2">
    <name type="scientific">Diphasiastrum complanatum</name>
    <name type="common">Issler's clubmoss</name>
    <name type="synonym">Lycopodium complanatum</name>
    <dbReference type="NCBI Taxonomy" id="34168"/>
    <lineage>
        <taxon>Eukaryota</taxon>
        <taxon>Viridiplantae</taxon>
        <taxon>Streptophyta</taxon>
        <taxon>Embryophyta</taxon>
        <taxon>Tracheophyta</taxon>
        <taxon>Lycopodiopsida</taxon>
        <taxon>Lycopodiales</taxon>
        <taxon>Lycopodiaceae</taxon>
        <taxon>Lycopodioideae</taxon>
        <taxon>Diphasiastrum</taxon>
    </lineage>
</organism>
<dbReference type="Proteomes" id="UP001162992">
    <property type="component" value="Chromosome 3"/>
</dbReference>